<comment type="similarity">
    <text evidence="2 12">Belongs to the adaptor complexes small subunit family.</text>
</comment>
<dbReference type="GO" id="GO:0000139">
    <property type="term" value="C:Golgi membrane"/>
    <property type="evidence" value="ECO:0007669"/>
    <property type="project" value="UniProtKB-SubCell"/>
</dbReference>
<comment type="function">
    <text evidence="11">The coatomer is a cytosolic protein complex that binds to dilysine motifs and reversibly associates with Golgi non-clathrin-coated vesicles, which further mediate biosynthetic protein transport from the ER, via the Golgi up to the trans Golgi network. Coatomer complex is required for budding from Golgi membranes, and is essential for the retrograde Golgi-to-ER transport of dilysine-tagged proteins. The zeta subunit may be involved in regulating the coat assembly and, hence, the rate of biosynthetic protein transport due to its association-dissociation properties with the coatomer complex.</text>
</comment>
<dbReference type="Proteomes" id="UP001212411">
    <property type="component" value="Chromosome 3"/>
</dbReference>
<evidence type="ECO:0000256" key="11">
    <source>
        <dbReference type="ARBA" id="ARBA00045555"/>
    </source>
</evidence>
<dbReference type="AlphaFoldDB" id="A0AAE9WFX4"/>
<dbReference type="InterPro" id="IPR022775">
    <property type="entry name" value="AP_mu_sigma_su"/>
</dbReference>
<comment type="subunit">
    <text evidence="3 12">Oligomeric complex that consists of at least the alpha, beta, beta', gamma, delta, epsilon and zeta subunits.</text>
</comment>
<keyword evidence="7 12" id="KW-0653">Protein transport</keyword>
<evidence type="ECO:0000256" key="1">
    <source>
        <dbReference type="ARBA" id="ARBA00004255"/>
    </source>
</evidence>
<evidence type="ECO:0000256" key="6">
    <source>
        <dbReference type="ARBA" id="ARBA00022892"/>
    </source>
</evidence>
<dbReference type="GO" id="GO:0030126">
    <property type="term" value="C:COPI vesicle coat"/>
    <property type="evidence" value="ECO:0007669"/>
    <property type="project" value="UniProtKB-UniRule"/>
</dbReference>
<dbReference type="EMBL" id="CP115613">
    <property type="protein sequence ID" value="WBW75043.1"/>
    <property type="molecule type" value="Genomic_DNA"/>
</dbReference>
<comment type="subcellular location">
    <subcellularLocation>
        <location evidence="12">Cytoplasm</location>
    </subcellularLocation>
    <subcellularLocation>
        <location evidence="1 12">Golgi apparatus membrane</location>
        <topology evidence="1 12">Peripheral membrane protein</topology>
        <orientation evidence="1 12">Cytoplasmic side</orientation>
    </subcellularLocation>
    <subcellularLocation>
        <location evidence="12">Cytoplasmic vesicle</location>
        <location evidence="12">COPI-coated vesicle membrane</location>
        <topology evidence="12">Peripheral membrane protein</topology>
        <orientation evidence="12">Cytoplasmic side</orientation>
    </subcellularLocation>
</comment>
<dbReference type="PANTHER" id="PTHR11043">
    <property type="entry name" value="ZETA-COAT PROTEIN"/>
    <property type="match status" value="1"/>
</dbReference>
<dbReference type="GO" id="GO:0006891">
    <property type="term" value="P:intra-Golgi vesicle-mediated transport"/>
    <property type="evidence" value="ECO:0007669"/>
    <property type="project" value="TreeGrafter"/>
</dbReference>
<dbReference type="KEGG" id="som:SOMG_04874"/>
<dbReference type="RefSeq" id="XP_056039286.1">
    <property type="nucleotide sequence ID" value="XM_056183651.1"/>
</dbReference>
<evidence type="ECO:0000256" key="4">
    <source>
        <dbReference type="ARBA" id="ARBA00022448"/>
    </source>
</evidence>
<dbReference type="SUPFAM" id="SSF64356">
    <property type="entry name" value="SNARE-like"/>
    <property type="match status" value="1"/>
</dbReference>
<dbReference type="GeneID" id="80878340"/>
<evidence type="ECO:0000256" key="10">
    <source>
        <dbReference type="ARBA" id="ARBA00023329"/>
    </source>
</evidence>
<evidence type="ECO:0000256" key="9">
    <source>
        <dbReference type="ARBA" id="ARBA00023136"/>
    </source>
</evidence>
<keyword evidence="10 12" id="KW-0968">Cytoplasmic vesicle</keyword>
<evidence type="ECO:0000313" key="14">
    <source>
        <dbReference type="EMBL" id="WBW75043.1"/>
    </source>
</evidence>
<keyword evidence="9 12" id="KW-0472">Membrane</keyword>
<proteinExistence type="inferred from homology"/>
<evidence type="ECO:0000313" key="15">
    <source>
        <dbReference type="Proteomes" id="UP001212411"/>
    </source>
</evidence>
<dbReference type="InterPro" id="IPR011012">
    <property type="entry name" value="Longin-like_dom_sf"/>
</dbReference>
<keyword evidence="15" id="KW-1185">Reference proteome</keyword>
<evidence type="ECO:0000256" key="2">
    <source>
        <dbReference type="ARBA" id="ARBA00006972"/>
    </source>
</evidence>
<evidence type="ECO:0000256" key="5">
    <source>
        <dbReference type="ARBA" id="ARBA00022490"/>
    </source>
</evidence>
<protein>
    <recommendedName>
        <fullName evidence="12">Coatomer subunit zeta</fullName>
    </recommendedName>
</protein>
<dbReference type="Pfam" id="PF01217">
    <property type="entry name" value="Clat_adaptor_s"/>
    <property type="match status" value="1"/>
</dbReference>
<keyword evidence="8 12" id="KW-0333">Golgi apparatus</keyword>
<keyword evidence="5 12" id="KW-0963">Cytoplasm</keyword>
<sequence>MNLSLYAVNAFLILDSTGKRIFAKYYSPPHSKEGEGSIFQSVKEEKTFEKGLFEKTWKTQNDILSYDGKLVVMLTVMDVAFYIVGGMEENEIMLYECLRSIRDALELIYKYIPDKRTILDNYDQLVIVVDETIDDGIILESEPSIIASRVTKGPVSEAQAIVSDFKEMGFMSGLQKARDKFAETILKGSF</sequence>
<dbReference type="FunFam" id="3.30.450.60:FF:000013">
    <property type="entry name" value="Coatomer subunit zeta"/>
    <property type="match status" value="1"/>
</dbReference>
<dbReference type="GO" id="GO:0006890">
    <property type="term" value="P:retrograde vesicle-mediated transport, Golgi to endoplasmic reticulum"/>
    <property type="evidence" value="ECO:0007669"/>
    <property type="project" value="UniProtKB-UniRule"/>
</dbReference>
<organism evidence="14 15">
    <name type="scientific">Schizosaccharomyces osmophilus</name>
    <dbReference type="NCBI Taxonomy" id="2545709"/>
    <lineage>
        <taxon>Eukaryota</taxon>
        <taxon>Fungi</taxon>
        <taxon>Dikarya</taxon>
        <taxon>Ascomycota</taxon>
        <taxon>Taphrinomycotina</taxon>
        <taxon>Schizosaccharomycetes</taxon>
        <taxon>Schizosaccharomycetales</taxon>
        <taxon>Schizosaccharomycetaceae</taxon>
        <taxon>Schizosaccharomyces</taxon>
    </lineage>
</organism>
<dbReference type="Gene3D" id="3.30.450.60">
    <property type="match status" value="1"/>
</dbReference>
<evidence type="ECO:0000256" key="7">
    <source>
        <dbReference type="ARBA" id="ARBA00022927"/>
    </source>
</evidence>
<evidence type="ECO:0000256" key="12">
    <source>
        <dbReference type="RuleBase" id="RU366053"/>
    </source>
</evidence>
<reference evidence="14 15" key="1">
    <citation type="journal article" date="2023" name="G3 (Bethesda)">
        <title>A high-quality reference genome for the fission yeast Schizosaccharomyces osmophilus.</title>
        <authorList>
            <person name="Jia G.S."/>
            <person name="Zhang W.C."/>
            <person name="Liang Y."/>
            <person name="Liu X.H."/>
            <person name="Rhind N."/>
            <person name="Pidoux A."/>
            <person name="Brysch-Herzberg M."/>
            <person name="Du L.L."/>
        </authorList>
    </citation>
    <scope>NUCLEOTIDE SEQUENCE [LARGE SCALE GENOMIC DNA]</scope>
    <source>
        <strain evidence="14 15">CBS 15793</strain>
    </source>
</reference>
<dbReference type="InterPro" id="IPR039652">
    <property type="entry name" value="Coatomer_zeta"/>
</dbReference>
<dbReference type="GO" id="GO:0006886">
    <property type="term" value="P:intracellular protein transport"/>
    <property type="evidence" value="ECO:0007669"/>
    <property type="project" value="TreeGrafter"/>
</dbReference>
<keyword evidence="4 12" id="KW-0813">Transport</keyword>
<evidence type="ECO:0000256" key="3">
    <source>
        <dbReference type="ARBA" id="ARBA00011775"/>
    </source>
</evidence>
<evidence type="ECO:0000259" key="13">
    <source>
        <dbReference type="Pfam" id="PF01217"/>
    </source>
</evidence>
<gene>
    <name evidence="14" type="primary">ret3</name>
    <name evidence="14" type="ORF">SOMG_04874</name>
</gene>
<feature type="domain" description="AP complex mu/sigma subunit" evidence="13">
    <location>
        <begin position="8"/>
        <end position="151"/>
    </location>
</feature>
<accession>A0AAE9WFX4</accession>
<dbReference type="PANTHER" id="PTHR11043:SF0">
    <property type="entry name" value="COATOMER SUBUNIT ZETA"/>
    <property type="match status" value="1"/>
</dbReference>
<evidence type="ECO:0000256" key="8">
    <source>
        <dbReference type="ARBA" id="ARBA00023034"/>
    </source>
</evidence>
<name>A0AAE9WFX4_9SCHI</name>
<keyword evidence="6 12" id="KW-0931">ER-Golgi transport</keyword>